<feature type="compositionally biased region" description="Polar residues" evidence="1">
    <location>
        <begin position="30"/>
        <end position="43"/>
    </location>
</feature>
<proteinExistence type="predicted"/>
<evidence type="ECO:0000313" key="3">
    <source>
        <dbReference type="Proteomes" id="UP000758603"/>
    </source>
</evidence>
<feature type="region of interest" description="Disordered" evidence="1">
    <location>
        <begin position="30"/>
        <end position="50"/>
    </location>
</feature>
<keyword evidence="3" id="KW-1185">Reference proteome</keyword>
<evidence type="ECO:0000256" key="1">
    <source>
        <dbReference type="SAM" id="MobiDB-lite"/>
    </source>
</evidence>
<organism evidence="2 3">
    <name type="scientific">Truncatella angustata</name>
    <dbReference type="NCBI Taxonomy" id="152316"/>
    <lineage>
        <taxon>Eukaryota</taxon>
        <taxon>Fungi</taxon>
        <taxon>Dikarya</taxon>
        <taxon>Ascomycota</taxon>
        <taxon>Pezizomycotina</taxon>
        <taxon>Sordariomycetes</taxon>
        <taxon>Xylariomycetidae</taxon>
        <taxon>Amphisphaeriales</taxon>
        <taxon>Sporocadaceae</taxon>
        <taxon>Truncatella</taxon>
    </lineage>
</organism>
<sequence length="50" mass="5804">MIILRSDIFVCSRPRLISIPVTCYSAQQHDSSLQHRSMTTPAAQEQHRRH</sequence>
<reference evidence="2" key="1">
    <citation type="journal article" date="2021" name="Nat. Commun.">
        <title>Genetic determinants of endophytism in the Arabidopsis root mycobiome.</title>
        <authorList>
            <person name="Mesny F."/>
            <person name="Miyauchi S."/>
            <person name="Thiergart T."/>
            <person name="Pickel B."/>
            <person name="Atanasova L."/>
            <person name="Karlsson M."/>
            <person name="Huettel B."/>
            <person name="Barry K.W."/>
            <person name="Haridas S."/>
            <person name="Chen C."/>
            <person name="Bauer D."/>
            <person name="Andreopoulos W."/>
            <person name="Pangilinan J."/>
            <person name="LaButti K."/>
            <person name="Riley R."/>
            <person name="Lipzen A."/>
            <person name="Clum A."/>
            <person name="Drula E."/>
            <person name="Henrissat B."/>
            <person name="Kohler A."/>
            <person name="Grigoriev I.V."/>
            <person name="Martin F.M."/>
            <person name="Hacquard S."/>
        </authorList>
    </citation>
    <scope>NUCLEOTIDE SEQUENCE</scope>
    <source>
        <strain evidence="2">MPI-SDFR-AT-0073</strain>
    </source>
</reference>
<dbReference type="EMBL" id="JAGPXC010000015">
    <property type="protein sequence ID" value="KAH6638554.1"/>
    <property type="molecule type" value="Genomic_DNA"/>
</dbReference>
<name>A0A9P8UA11_9PEZI</name>
<dbReference type="Proteomes" id="UP000758603">
    <property type="component" value="Unassembled WGS sequence"/>
</dbReference>
<dbReference type="GeneID" id="70123966"/>
<comment type="caution">
    <text evidence="2">The sequence shown here is derived from an EMBL/GenBank/DDBJ whole genome shotgun (WGS) entry which is preliminary data.</text>
</comment>
<dbReference type="AlphaFoldDB" id="A0A9P8UA11"/>
<protein>
    <submittedName>
        <fullName evidence="2">Uncharacterized protein</fullName>
    </submittedName>
</protein>
<gene>
    <name evidence="2" type="ORF">BKA67DRAFT_144273</name>
</gene>
<accession>A0A9P8UA11</accession>
<dbReference type="RefSeq" id="XP_045950826.1">
    <property type="nucleotide sequence ID" value="XM_046095073.1"/>
</dbReference>
<evidence type="ECO:0000313" key="2">
    <source>
        <dbReference type="EMBL" id="KAH6638554.1"/>
    </source>
</evidence>